<keyword evidence="2" id="KW-1185">Reference proteome</keyword>
<comment type="caution">
    <text evidence="1">The sequence shown here is derived from an EMBL/GenBank/DDBJ whole genome shotgun (WGS) entry which is preliminary data.</text>
</comment>
<gene>
    <name evidence="1" type="ORF">ACFQ4A_05185</name>
</gene>
<dbReference type="RefSeq" id="WP_382398272.1">
    <property type="nucleotide sequence ID" value="NZ_JBHTNH010000006.1"/>
</dbReference>
<organism evidence="1 2">
    <name type="scientific">Lentibacillus salinarum</name>
    <dbReference type="NCBI Taxonomy" id="446820"/>
    <lineage>
        <taxon>Bacteria</taxon>
        <taxon>Bacillati</taxon>
        <taxon>Bacillota</taxon>
        <taxon>Bacilli</taxon>
        <taxon>Bacillales</taxon>
        <taxon>Bacillaceae</taxon>
        <taxon>Lentibacillus</taxon>
    </lineage>
</organism>
<sequence>MSKNKRYQLFNNLTYFTREKWNFSIIMIIEGTNFSVGQDEYNVPAGAEVMISLANEEEGIMAMISTWKMAIQQHLHLMNRVNIPSIAQFHAVMDITK</sequence>
<proteinExistence type="predicted"/>
<evidence type="ECO:0000313" key="2">
    <source>
        <dbReference type="Proteomes" id="UP001597178"/>
    </source>
</evidence>
<protein>
    <submittedName>
        <fullName evidence="1">Uncharacterized protein</fullName>
    </submittedName>
</protein>
<reference evidence="2" key="1">
    <citation type="journal article" date="2019" name="Int. J. Syst. Evol. Microbiol.">
        <title>The Global Catalogue of Microorganisms (GCM) 10K type strain sequencing project: providing services to taxonomists for standard genome sequencing and annotation.</title>
        <authorList>
            <consortium name="The Broad Institute Genomics Platform"/>
            <consortium name="The Broad Institute Genome Sequencing Center for Infectious Disease"/>
            <person name="Wu L."/>
            <person name="Ma J."/>
        </authorList>
    </citation>
    <scope>NUCLEOTIDE SEQUENCE [LARGE SCALE GENOMIC DNA]</scope>
    <source>
        <strain evidence="2">CCUG 54822</strain>
    </source>
</reference>
<dbReference type="EMBL" id="JBHTNH010000006">
    <property type="protein sequence ID" value="MFD1361063.1"/>
    <property type="molecule type" value="Genomic_DNA"/>
</dbReference>
<dbReference type="Proteomes" id="UP001597178">
    <property type="component" value="Unassembled WGS sequence"/>
</dbReference>
<evidence type="ECO:0000313" key="1">
    <source>
        <dbReference type="EMBL" id="MFD1361063.1"/>
    </source>
</evidence>
<accession>A0ABW3ZTC5</accession>
<name>A0ABW3ZTC5_9BACI</name>